<proteinExistence type="predicted"/>
<dbReference type="OrthoDB" id="2159384at2759"/>
<dbReference type="EMBL" id="JACGCI010000006">
    <property type="protein sequence ID" value="KAF6763076.1"/>
    <property type="molecule type" value="Genomic_DNA"/>
</dbReference>
<accession>A0A8H6ICL6</accession>
<feature type="transmembrane region" description="Helical" evidence="6">
    <location>
        <begin position="187"/>
        <end position="205"/>
    </location>
</feature>
<feature type="region of interest" description="Disordered" evidence="5">
    <location>
        <begin position="245"/>
        <end position="270"/>
    </location>
</feature>
<evidence type="ECO:0000256" key="6">
    <source>
        <dbReference type="SAM" id="Phobius"/>
    </source>
</evidence>
<dbReference type="GO" id="GO:0005737">
    <property type="term" value="C:cytoplasm"/>
    <property type="evidence" value="ECO:0007669"/>
    <property type="project" value="TreeGrafter"/>
</dbReference>
<evidence type="ECO:0000313" key="8">
    <source>
        <dbReference type="EMBL" id="KAF6763076.1"/>
    </source>
</evidence>
<evidence type="ECO:0000313" key="9">
    <source>
        <dbReference type="Proteomes" id="UP000521943"/>
    </source>
</evidence>
<evidence type="ECO:0000256" key="1">
    <source>
        <dbReference type="ARBA" id="ARBA00004141"/>
    </source>
</evidence>
<evidence type="ECO:0000256" key="2">
    <source>
        <dbReference type="ARBA" id="ARBA00022692"/>
    </source>
</evidence>
<protein>
    <submittedName>
        <fullName evidence="8">EXS family-domain-containing protein</fullName>
    </submittedName>
</protein>
<evidence type="ECO:0000259" key="7">
    <source>
        <dbReference type="PROSITE" id="PS51380"/>
    </source>
</evidence>
<name>A0A8H6ICL6_9AGAR</name>
<keyword evidence="3 6" id="KW-1133">Transmembrane helix</keyword>
<keyword evidence="2 6" id="KW-0812">Transmembrane</keyword>
<evidence type="ECO:0000256" key="4">
    <source>
        <dbReference type="ARBA" id="ARBA00023136"/>
    </source>
</evidence>
<dbReference type="PANTHER" id="PTHR10783">
    <property type="entry name" value="XENOTROPIC AND POLYTROPIC RETROVIRUS RECEPTOR 1-RELATED"/>
    <property type="match status" value="1"/>
</dbReference>
<keyword evidence="9" id="KW-1185">Reference proteome</keyword>
<organism evidence="8 9">
    <name type="scientific">Ephemerocybe angulata</name>
    <dbReference type="NCBI Taxonomy" id="980116"/>
    <lineage>
        <taxon>Eukaryota</taxon>
        <taxon>Fungi</taxon>
        <taxon>Dikarya</taxon>
        <taxon>Basidiomycota</taxon>
        <taxon>Agaricomycotina</taxon>
        <taxon>Agaricomycetes</taxon>
        <taxon>Agaricomycetidae</taxon>
        <taxon>Agaricales</taxon>
        <taxon>Agaricineae</taxon>
        <taxon>Psathyrellaceae</taxon>
        <taxon>Ephemerocybe</taxon>
    </lineage>
</organism>
<feature type="domain" description="EXS" evidence="7">
    <location>
        <begin position="100"/>
        <end position="368"/>
    </location>
</feature>
<feature type="transmembrane region" description="Helical" evidence="6">
    <location>
        <begin position="287"/>
        <end position="305"/>
    </location>
</feature>
<sequence length="381" mass="43318">MTLLDAGTDFHQAVDLPLPYRIFLLLGLGILGWATNLHGLEALDVDVVAALDLRPDDAASHGDPLLVDTYGHVPLLTGIALVFLVWCPAERDKFVHAIRRCLFSSLNTPVLFRTFPYFVRFRQCLIEYNLPQNDSRRPFFNAVKYATSFPVIFLSAAQRVVPTANQVSLEDGQAPVSTDSWHGDHQIFKLWLLAVFVNSAYSFWWDITNDWGFDLLRPAATSTRQPAKRLLLPLLHSRTPLLTRENSLESQSSTESEPSHRRPSMSISMSDVPKSLRKSYPYGLRPILLYPLTVYPLLIFLNLVLRMSWSRDGSMAIFWLEVAELVRRWLWVFIRVEWEMVKRMQAAPLHTGKIEVDGISGDEAVSFEVLMPEVVQVLPDA</sequence>
<gene>
    <name evidence="8" type="ORF">DFP72DRAFT_874603</name>
</gene>
<reference evidence="8 9" key="1">
    <citation type="submission" date="2020-07" db="EMBL/GenBank/DDBJ databases">
        <title>Comparative genomics of pyrophilous fungi reveals a link between fire events and developmental genes.</title>
        <authorList>
            <consortium name="DOE Joint Genome Institute"/>
            <person name="Steindorff A.S."/>
            <person name="Carver A."/>
            <person name="Calhoun S."/>
            <person name="Stillman K."/>
            <person name="Liu H."/>
            <person name="Lipzen A."/>
            <person name="Pangilinan J."/>
            <person name="Labutti K."/>
            <person name="Bruns T.D."/>
            <person name="Grigoriev I.V."/>
        </authorList>
    </citation>
    <scope>NUCLEOTIDE SEQUENCE [LARGE SCALE GENOMIC DNA]</scope>
    <source>
        <strain evidence="8 9">CBS 144469</strain>
    </source>
</reference>
<dbReference type="Pfam" id="PF03124">
    <property type="entry name" value="EXS"/>
    <property type="match status" value="2"/>
</dbReference>
<dbReference type="InterPro" id="IPR004342">
    <property type="entry name" value="EXS_C"/>
</dbReference>
<feature type="transmembrane region" description="Helical" evidence="6">
    <location>
        <begin position="18"/>
        <end position="35"/>
    </location>
</feature>
<evidence type="ECO:0000256" key="5">
    <source>
        <dbReference type="SAM" id="MobiDB-lite"/>
    </source>
</evidence>
<evidence type="ECO:0000256" key="3">
    <source>
        <dbReference type="ARBA" id="ARBA00022989"/>
    </source>
</evidence>
<comment type="caution">
    <text evidence="8">The sequence shown here is derived from an EMBL/GenBank/DDBJ whole genome shotgun (WGS) entry which is preliminary data.</text>
</comment>
<dbReference type="PROSITE" id="PS51380">
    <property type="entry name" value="EXS"/>
    <property type="match status" value="1"/>
</dbReference>
<dbReference type="PANTHER" id="PTHR10783:SF46">
    <property type="entry name" value="PROTEIN ERD1 HOMOLOG 2"/>
    <property type="match status" value="1"/>
</dbReference>
<dbReference type="GO" id="GO:0016020">
    <property type="term" value="C:membrane"/>
    <property type="evidence" value="ECO:0007669"/>
    <property type="project" value="UniProtKB-SubCell"/>
</dbReference>
<dbReference type="AlphaFoldDB" id="A0A8H6ICL6"/>
<feature type="transmembrane region" description="Helical" evidence="6">
    <location>
        <begin position="70"/>
        <end position="89"/>
    </location>
</feature>
<comment type="subcellular location">
    <subcellularLocation>
        <location evidence="1">Membrane</location>
        <topology evidence="1">Multi-pass membrane protein</topology>
    </subcellularLocation>
</comment>
<keyword evidence="4 6" id="KW-0472">Membrane</keyword>
<dbReference type="Proteomes" id="UP000521943">
    <property type="component" value="Unassembled WGS sequence"/>
</dbReference>